<feature type="compositionally biased region" description="Polar residues" evidence="7">
    <location>
        <begin position="542"/>
        <end position="560"/>
    </location>
</feature>
<reference evidence="10 11" key="1">
    <citation type="submission" date="2019-07" db="EMBL/GenBank/DDBJ databases">
        <title>Genomics analysis of Aphanomyces spp. identifies a new class of oomycete effector associated with host adaptation.</title>
        <authorList>
            <person name="Gaulin E."/>
        </authorList>
    </citation>
    <scope>NUCLEOTIDE SEQUENCE [LARGE SCALE GENOMIC DNA]</scope>
    <source>
        <strain evidence="10 11">ATCC 201684</strain>
    </source>
</reference>
<feature type="compositionally biased region" description="Polar residues" evidence="7">
    <location>
        <begin position="1520"/>
        <end position="1530"/>
    </location>
</feature>
<evidence type="ECO:0000256" key="5">
    <source>
        <dbReference type="ARBA" id="ARBA00022892"/>
    </source>
</evidence>
<dbReference type="GO" id="GO:0012507">
    <property type="term" value="C:ER to Golgi transport vesicle membrane"/>
    <property type="evidence" value="ECO:0007669"/>
    <property type="project" value="TreeGrafter"/>
</dbReference>
<evidence type="ECO:0000313" key="10">
    <source>
        <dbReference type="EMBL" id="KAF0739772.1"/>
    </source>
</evidence>
<feature type="compositionally biased region" description="Low complexity" evidence="7">
    <location>
        <begin position="1075"/>
        <end position="1088"/>
    </location>
</feature>
<feature type="compositionally biased region" description="Polar residues" evidence="7">
    <location>
        <begin position="644"/>
        <end position="661"/>
    </location>
</feature>
<accession>A0A6G0XHN3</accession>
<feature type="compositionally biased region" description="Polar residues" evidence="7">
    <location>
        <begin position="1222"/>
        <end position="1247"/>
    </location>
</feature>
<evidence type="ECO:0000256" key="4">
    <source>
        <dbReference type="ARBA" id="ARBA00022824"/>
    </source>
</evidence>
<evidence type="ECO:0000259" key="9">
    <source>
        <dbReference type="Pfam" id="PF12932"/>
    </source>
</evidence>
<feature type="region of interest" description="Disordered" evidence="7">
    <location>
        <begin position="224"/>
        <end position="243"/>
    </location>
</feature>
<dbReference type="GO" id="GO:0070973">
    <property type="term" value="P:protein localization to endoplasmic reticulum exit site"/>
    <property type="evidence" value="ECO:0007669"/>
    <property type="project" value="TreeGrafter"/>
</dbReference>
<feature type="compositionally biased region" description="Low complexity" evidence="7">
    <location>
        <begin position="2317"/>
        <end position="2333"/>
    </location>
</feature>
<dbReference type="GO" id="GO:0016192">
    <property type="term" value="P:vesicle-mediated transport"/>
    <property type="evidence" value="ECO:0007669"/>
    <property type="project" value="UniProtKB-KW"/>
</dbReference>
<keyword evidence="11" id="KW-1185">Reference proteome</keyword>
<organism evidence="10 11">
    <name type="scientific">Aphanomyces euteiches</name>
    <dbReference type="NCBI Taxonomy" id="100861"/>
    <lineage>
        <taxon>Eukaryota</taxon>
        <taxon>Sar</taxon>
        <taxon>Stramenopiles</taxon>
        <taxon>Oomycota</taxon>
        <taxon>Saprolegniomycetes</taxon>
        <taxon>Saprolegniales</taxon>
        <taxon>Verrucalvaceae</taxon>
        <taxon>Aphanomyces</taxon>
    </lineage>
</organism>
<feature type="domain" description="Sec16 central conserved" evidence="9">
    <location>
        <begin position="1558"/>
        <end position="1674"/>
    </location>
</feature>
<dbReference type="PANTHER" id="PTHR13402">
    <property type="entry name" value="RGPR-RELATED"/>
    <property type="match status" value="1"/>
</dbReference>
<dbReference type="GO" id="GO:0015031">
    <property type="term" value="P:protein transport"/>
    <property type="evidence" value="ECO:0007669"/>
    <property type="project" value="UniProtKB-KW"/>
</dbReference>
<feature type="compositionally biased region" description="Basic and acidic residues" evidence="7">
    <location>
        <begin position="2149"/>
        <end position="2168"/>
    </location>
</feature>
<feature type="compositionally biased region" description="Polar residues" evidence="7">
    <location>
        <begin position="596"/>
        <end position="605"/>
    </location>
</feature>
<feature type="region of interest" description="Disordered" evidence="7">
    <location>
        <begin position="1"/>
        <end position="69"/>
    </location>
</feature>
<feature type="compositionally biased region" description="Polar residues" evidence="7">
    <location>
        <begin position="2037"/>
        <end position="2082"/>
    </location>
</feature>
<feature type="region of interest" description="Disordered" evidence="7">
    <location>
        <begin position="258"/>
        <end position="300"/>
    </location>
</feature>
<feature type="region of interest" description="Disordered" evidence="7">
    <location>
        <begin position="101"/>
        <end position="215"/>
    </location>
</feature>
<feature type="compositionally biased region" description="Polar residues" evidence="7">
    <location>
        <begin position="31"/>
        <end position="40"/>
    </location>
</feature>
<evidence type="ECO:0000256" key="1">
    <source>
        <dbReference type="ARBA" id="ARBA00004240"/>
    </source>
</evidence>
<feature type="compositionally biased region" description="Basic and acidic residues" evidence="7">
    <location>
        <begin position="382"/>
        <end position="392"/>
    </location>
</feature>
<feature type="compositionally biased region" description="Basic and acidic residues" evidence="7">
    <location>
        <begin position="1510"/>
        <end position="1519"/>
    </location>
</feature>
<feature type="compositionally biased region" description="Pro residues" evidence="7">
    <location>
        <begin position="2335"/>
        <end position="2345"/>
    </location>
</feature>
<protein>
    <recommendedName>
        <fullName evidence="6">Protein transport protein sec16</fullName>
    </recommendedName>
</protein>
<feature type="compositionally biased region" description="Polar residues" evidence="7">
    <location>
        <begin position="178"/>
        <end position="188"/>
    </location>
</feature>
<feature type="region of interest" description="Disordered" evidence="7">
    <location>
        <begin position="2229"/>
        <end position="2345"/>
    </location>
</feature>
<dbReference type="VEuPathDB" id="FungiDB:AeMF1_009680"/>
<evidence type="ECO:0000256" key="2">
    <source>
        <dbReference type="ARBA" id="ARBA00005927"/>
    </source>
</evidence>
<dbReference type="Gene3D" id="1.25.40.1030">
    <property type="match status" value="1"/>
</dbReference>
<feature type="compositionally biased region" description="Polar residues" evidence="7">
    <location>
        <begin position="1018"/>
        <end position="1042"/>
    </location>
</feature>
<dbReference type="Pfam" id="PF12932">
    <property type="entry name" value="Sec16"/>
    <property type="match status" value="1"/>
</dbReference>
<feature type="compositionally biased region" description="Basic and acidic residues" evidence="7">
    <location>
        <begin position="675"/>
        <end position="684"/>
    </location>
</feature>
<feature type="domain" description="Sec16 Sec23-binding" evidence="8">
    <location>
        <begin position="1726"/>
        <end position="2001"/>
    </location>
</feature>
<feature type="compositionally biased region" description="Polar residues" evidence="7">
    <location>
        <begin position="226"/>
        <end position="241"/>
    </location>
</feature>
<feature type="compositionally biased region" description="Polar residues" evidence="7">
    <location>
        <begin position="988"/>
        <end position="999"/>
    </location>
</feature>
<keyword evidence="6" id="KW-0653">Protein transport</keyword>
<feature type="compositionally biased region" description="Basic and acidic residues" evidence="7">
    <location>
        <begin position="402"/>
        <end position="415"/>
    </location>
</feature>
<keyword evidence="3 6" id="KW-0813">Transport</keyword>
<keyword evidence="4 6" id="KW-0256">Endoplasmic reticulum</keyword>
<dbReference type="GO" id="GO:0070971">
    <property type="term" value="C:endoplasmic reticulum exit site"/>
    <property type="evidence" value="ECO:0007669"/>
    <property type="project" value="UniProtKB-ARBA"/>
</dbReference>
<feature type="compositionally biased region" description="Acidic residues" evidence="7">
    <location>
        <begin position="198"/>
        <end position="212"/>
    </location>
</feature>
<sequence length="2345" mass="254418">MSSEGQGVRTTYGPPSNTESEGWEVVEQYDRSTNSQGSPSQRRHLSINPHAETTTRNKMHLPTRKNAIPSQVVDDLLSERHITERHTETLDLYADDGEIGGGGAWGTDSPSNLLGNDDELDYEEKPSTNDAPATPKALPTWTHNVDLSPRSPPAGAFGDDDLDLDDEEDEVSHPPPSSLFNITASPLSDNVHAPEGAFGDDDLDLDDDDDILDESHESVYAPVASSVHSDYQSSHTGQTLVQPEVPVSVEQHIPELHSIPLSPTDAPAGAFGDDDLDLDDDEPSAPESTTFTSDDASVSRSFEGDVHQVDAIHQEPEVSHSHQIDSTLTEITPQEIHDEQPVLNQPCDIPETIHDGPSILASSESDSPEFATNDITQAPELSESHGGPEVHAEPPFNTHPETPFDTHADTHEPERLFAQPATDEIPVDEQTETTYVEDSSSFDTPSQTYQVHATPETSFDGVSPPGPFDTQAHHEAFSTADSLFTSADTYERPFSVEASFHTPQEATPFPTETLELSEAPHESKHDNFDAYRQEAHLDELNYGQTIEASTTSSEFFQSHESIPEINSPGPFDQSYQSQDVDFPGQDMTRRSDDYPSYSSGPTELSTPEGPQGDTPHVDEYQSQHSSPDFQAPSGYQLEAEVTHQVVSDYQPSVSQSPFSHSPEQHSDFSQHFQKVHHETPEDHTPQSADGLFGSSSNEYGFGAPDEAQSSPPRAQSDVYGAYENPASADSLFSSAPSNYGQDMSGFNSVPPPPASSSDALFSSANYHTAPQPASVDDFFSNSSPFDVSSQFHSSDHAADLFSGSNEQDPFASRHFEVNSTQRSADQLFGHGHNDFSPAHQYDAQHAPSGQDGPTSSGPFGDSHLSNDLYSQGHQTFAPEYHAPQQSLHGSESYFQQSHDPFGAPAVSDSRHDVPEYHSTPGGNFHSEPGYTHSSHEHYESDFTQYHSAPAYGSESSPFDEPAFDQAGLSVPEHHSNPDDDRQSHPVATANTLGAGSNETAPHLASTVDPPTHLHSEQHTSSGDAVSSQQTTHEQSSKSVTSTSFEHFSPEEHSEAPHPFSAHHSSDSHFPGFDGSHASSASTLNTSANIPEYSEAPSATSVHASAFQHPPTNVVEETKKSRPTIKIEDEDVPTADSLFSPTNGNELSNVFGTNSSFDQPPSSLGGFSRSVTGAASAFFGSGNDQHGYTSAPTQEPQFSQQSSTPFDVGNADGPTTPVIQAATEESQNTQDPFSQPAAPSNQFGSSASELFGESTPFDQSVDPFGQPPAEYHNPASYGYAHQDSQYYNQPSAASFDQSSGTGYGEVHHTGYSQHGYESYDKTVNQGYNQVQNSPAYTAFSQQAETYAHPTLDRSLSSASSHFEGSAQSQGYTQTNAYHGQQHATGYSDNYSQAGTNQLGYNPSGYNQAALNRPAYSQPVAQTFDQPAVPSYPQTPVQGYSHISSGYASQPYGQTYNQQYNQQAYTQSSYNQEAYGQPTAQGYSNASVDARPKPSIFKPQAAPSTPVSYEQHAPRMSRELKQQYQPATSSHPTPAVFNPAPKPQVNDRPKDPSVLPRSCLATFGFGGNLCVMFPRRKLKLLNTAPRNSPRQIHGSQSFEEHIDDSRKGPLDFYKLDQLHHPNDVFYQKVKSFPGPLTPQVSDDAISKYMTAQVSPASHEDERLLWELMQVFLKSKGKISTRDAQVPDILLMQVLQNSLARRTNLPPYDTPAAAPSLHESQLDANTTKLRQLLLDGDRKGAIEVTTAANLWPQAMLIASFVDPELYKSVVQSFISSRYGVGDPLRTLFMVFGDLETKSLHEPVPLMETRAPKPSALLSNWLSQVQILVANPTKDTNRVLVELGDRLMRETNNIWAAHVCFLLSGVPIEAPSPTTRMTLIGGHAIGDVRFFVRPNTIQWTEVYERVMQQTPLIAFQGYKFIYATLLADAGCSELAFKYVDSMRKIMDQWINKQKIQSPYLDNLRTQLDVFDDRLRYYMGQDRVEAAEVQVNKRSIFGTLTGIFDKALDKIVNDTPMPTKTQSAPVAGTAFDPRMFPPAPGSNHSSQAPGSQTGYPPESRNSNFASSAPGSQNSGFIGSAPNSQTASFIPAPPGSQNAYAPNNATFSSGPPSSHGGQLADAPLPPRPQTAAPRSEPPSIAPHHAPLKKSTSFTEKSKEEPKPNDPSPAKEKAKAKTPPTSQKKSGWLPSLSLPDFGIVEFIRDKVDPVGDAKKAHEGKQMEAYYCEKTKRWIFPGEESADEPPPPSAPPTSFPAPAAPASASQAADNDPLAALMAPPPVKEVSAINSMMAPPPPRSLYGSQRGGSTVKKAPPRPQFTVFKPNPTASAAAAPVEASTENDSPPPPPSNEGQ</sequence>
<dbReference type="InterPro" id="IPR024298">
    <property type="entry name" value="Sec16_Sec23-bd"/>
</dbReference>
<evidence type="ECO:0000256" key="6">
    <source>
        <dbReference type="RuleBase" id="RU364101"/>
    </source>
</evidence>
<feature type="compositionally biased region" description="Polar residues" evidence="7">
    <location>
        <begin position="432"/>
        <end position="457"/>
    </location>
</feature>
<feature type="region of interest" description="Disordered" evidence="7">
    <location>
        <begin position="344"/>
        <end position="472"/>
    </location>
</feature>
<comment type="similarity">
    <text evidence="2 6">Belongs to the SEC16 family.</text>
</comment>
<feature type="region of interest" description="Disordered" evidence="7">
    <location>
        <begin position="541"/>
        <end position="1308"/>
    </location>
</feature>
<gene>
    <name evidence="10" type="ORF">Ae201684_004662</name>
</gene>
<feature type="compositionally biased region" description="Polar residues" evidence="7">
    <location>
        <begin position="1181"/>
        <end position="1204"/>
    </location>
</feature>
<feature type="compositionally biased region" description="Pro residues" evidence="7">
    <location>
        <begin position="2236"/>
        <end position="2251"/>
    </location>
</feature>
<dbReference type="Proteomes" id="UP000481153">
    <property type="component" value="Unassembled WGS sequence"/>
</dbReference>
<feature type="compositionally biased region" description="Polar residues" evidence="7">
    <location>
        <begin position="1281"/>
        <end position="1299"/>
    </location>
</feature>
<dbReference type="CDD" id="cd09233">
    <property type="entry name" value="ACE1-Sec16-like"/>
    <property type="match status" value="1"/>
</dbReference>
<feature type="compositionally biased region" description="Acidic residues" evidence="7">
    <location>
        <begin position="272"/>
        <end position="284"/>
    </location>
</feature>
<feature type="compositionally biased region" description="Polar residues" evidence="7">
    <location>
        <begin position="851"/>
        <end position="874"/>
    </location>
</feature>
<evidence type="ECO:0000256" key="3">
    <source>
        <dbReference type="ARBA" id="ARBA00022448"/>
    </source>
</evidence>
<feature type="compositionally biased region" description="Polar residues" evidence="7">
    <location>
        <begin position="1476"/>
        <end position="1485"/>
    </location>
</feature>
<name>A0A6G0XHN3_9STRA</name>
<comment type="subcellular location">
    <subcellularLocation>
        <location evidence="1">Endoplasmic reticulum</location>
    </subcellularLocation>
</comment>
<feature type="compositionally biased region" description="Polar residues" evidence="7">
    <location>
        <begin position="1136"/>
        <end position="1161"/>
    </location>
</feature>
<dbReference type="Pfam" id="PF12931">
    <property type="entry name" value="TPR_Sec16"/>
    <property type="match status" value="1"/>
</dbReference>
<evidence type="ECO:0000256" key="7">
    <source>
        <dbReference type="SAM" id="MobiDB-lite"/>
    </source>
</evidence>
<comment type="caution">
    <text evidence="10">The sequence shown here is derived from an EMBL/GenBank/DDBJ whole genome shotgun (WGS) entry which is preliminary data.</text>
</comment>
<dbReference type="EMBL" id="VJMJ01000062">
    <property type="protein sequence ID" value="KAF0739772.1"/>
    <property type="molecule type" value="Genomic_DNA"/>
</dbReference>
<feature type="compositionally biased region" description="Basic and acidic residues" evidence="7">
    <location>
        <begin position="971"/>
        <end position="983"/>
    </location>
</feature>
<feature type="region of interest" description="Disordered" evidence="7">
    <location>
        <begin position="2010"/>
        <end position="2186"/>
    </location>
</feature>
<dbReference type="PANTHER" id="PTHR13402:SF6">
    <property type="entry name" value="SECRETORY 16, ISOFORM I"/>
    <property type="match status" value="1"/>
</dbReference>
<feature type="compositionally biased region" description="Low complexity" evidence="7">
    <location>
        <begin position="755"/>
        <end position="764"/>
    </location>
</feature>
<feature type="compositionally biased region" description="Polar residues" evidence="7">
    <location>
        <begin position="1"/>
        <end position="20"/>
    </location>
</feature>
<feature type="compositionally biased region" description="Acidic residues" evidence="7">
    <location>
        <begin position="158"/>
        <end position="170"/>
    </location>
</feature>
<feature type="compositionally biased region" description="Polar residues" evidence="7">
    <location>
        <begin position="286"/>
        <end position="300"/>
    </location>
</feature>
<dbReference type="InterPro" id="IPR024340">
    <property type="entry name" value="Sec16_CCD"/>
</dbReference>
<evidence type="ECO:0000259" key="8">
    <source>
        <dbReference type="Pfam" id="PF12931"/>
    </source>
</evidence>
<evidence type="ECO:0000313" key="11">
    <source>
        <dbReference type="Proteomes" id="UP000481153"/>
    </source>
</evidence>
<dbReference type="GO" id="GO:0007030">
    <property type="term" value="P:Golgi organization"/>
    <property type="evidence" value="ECO:0007669"/>
    <property type="project" value="TreeGrafter"/>
</dbReference>
<feature type="compositionally biased region" description="Polar residues" evidence="7">
    <location>
        <begin position="2089"/>
        <end position="2110"/>
    </location>
</feature>
<feature type="compositionally biased region" description="Polar residues" evidence="7">
    <location>
        <begin position="779"/>
        <end position="792"/>
    </location>
</feature>
<feature type="region of interest" description="Disordered" evidence="7">
    <location>
        <begin position="1474"/>
        <end position="1550"/>
    </location>
</feature>
<feature type="compositionally biased region" description="Polar residues" evidence="7">
    <location>
        <begin position="730"/>
        <end position="747"/>
    </location>
</feature>
<feature type="compositionally biased region" description="Polar residues" evidence="7">
    <location>
        <begin position="883"/>
        <end position="898"/>
    </location>
</feature>
<keyword evidence="6" id="KW-0472">Membrane</keyword>
<proteinExistence type="inferred from homology"/>
<keyword evidence="5 6" id="KW-0931">ER-Golgi transport</keyword>